<sequence>MGDVSIWGPAWAFCRAAAGWDVGAVARMHPSESVAPPSCPPDNLCLTRAGEESQADSNEGSVHAHFRLPLISSLPSSLPPTISSFQSRHKQLSLRPWAGWGLCPRRGFLTPPLTRAPQTDRRTDRCPSESQGRLRRGRAGGTSPAWGQPGTSVKAVLPREVPPLVTMAGLFTVSRGSFPPVGPSGPLVW</sequence>
<protein>
    <submittedName>
        <fullName evidence="2">Uncharacterized protein</fullName>
    </submittedName>
</protein>
<dbReference type="EMBL" id="JABWUV010000019">
    <property type="protein sequence ID" value="KAF6285990.1"/>
    <property type="molecule type" value="Genomic_DNA"/>
</dbReference>
<feature type="region of interest" description="Disordered" evidence="1">
    <location>
        <begin position="111"/>
        <end position="152"/>
    </location>
</feature>
<keyword evidence="3" id="KW-1185">Reference proteome</keyword>
<evidence type="ECO:0000313" key="3">
    <source>
        <dbReference type="Proteomes" id="UP000527355"/>
    </source>
</evidence>
<evidence type="ECO:0000256" key="1">
    <source>
        <dbReference type="SAM" id="MobiDB-lite"/>
    </source>
</evidence>
<name>A0A7J7SC52_MYOMY</name>
<gene>
    <name evidence="2" type="ORF">mMyoMyo1_009541</name>
</gene>
<evidence type="ECO:0000313" key="2">
    <source>
        <dbReference type="EMBL" id="KAF6285990.1"/>
    </source>
</evidence>
<accession>A0A7J7SC52</accession>
<dbReference type="AlphaFoldDB" id="A0A7J7SC52"/>
<feature type="compositionally biased region" description="Basic and acidic residues" evidence="1">
    <location>
        <begin position="118"/>
        <end position="127"/>
    </location>
</feature>
<reference evidence="2 3" key="1">
    <citation type="journal article" date="2020" name="Nature">
        <title>Six reference-quality genomes reveal evolution of bat adaptations.</title>
        <authorList>
            <person name="Jebb D."/>
            <person name="Huang Z."/>
            <person name="Pippel M."/>
            <person name="Hughes G.M."/>
            <person name="Lavrichenko K."/>
            <person name="Devanna P."/>
            <person name="Winkler S."/>
            <person name="Jermiin L.S."/>
            <person name="Skirmuntt E.C."/>
            <person name="Katzourakis A."/>
            <person name="Burkitt-Gray L."/>
            <person name="Ray D.A."/>
            <person name="Sullivan K.A.M."/>
            <person name="Roscito J.G."/>
            <person name="Kirilenko B.M."/>
            <person name="Davalos L.M."/>
            <person name="Corthals A.P."/>
            <person name="Power M.L."/>
            <person name="Jones G."/>
            <person name="Ransome R.D."/>
            <person name="Dechmann D.K.N."/>
            <person name="Locatelli A.G."/>
            <person name="Puechmaille S.J."/>
            <person name="Fedrigo O."/>
            <person name="Jarvis E.D."/>
            <person name="Hiller M."/>
            <person name="Vernes S.C."/>
            <person name="Myers E.W."/>
            <person name="Teeling E.C."/>
        </authorList>
    </citation>
    <scope>NUCLEOTIDE SEQUENCE [LARGE SCALE GENOMIC DNA]</scope>
    <source>
        <strain evidence="2">MMyoMyo1</strain>
        <tissue evidence="2">Flight muscle</tissue>
    </source>
</reference>
<comment type="caution">
    <text evidence="2">The sequence shown here is derived from an EMBL/GenBank/DDBJ whole genome shotgun (WGS) entry which is preliminary data.</text>
</comment>
<dbReference type="Proteomes" id="UP000527355">
    <property type="component" value="Unassembled WGS sequence"/>
</dbReference>
<organism evidence="2 3">
    <name type="scientific">Myotis myotis</name>
    <name type="common">Greater mouse-eared bat</name>
    <name type="synonym">Vespertilio myotis</name>
    <dbReference type="NCBI Taxonomy" id="51298"/>
    <lineage>
        <taxon>Eukaryota</taxon>
        <taxon>Metazoa</taxon>
        <taxon>Chordata</taxon>
        <taxon>Craniata</taxon>
        <taxon>Vertebrata</taxon>
        <taxon>Euteleostomi</taxon>
        <taxon>Mammalia</taxon>
        <taxon>Eutheria</taxon>
        <taxon>Laurasiatheria</taxon>
        <taxon>Chiroptera</taxon>
        <taxon>Yangochiroptera</taxon>
        <taxon>Vespertilionidae</taxon>
        <taxon>Myotis</taxon>
    </lineage>
</organism>
<proteinExistence type="predicted"/>